<evidence type="ECO:0000256" key="2">
    <source>
        <dbReference type="ARBA" id="ARBA00022844"/>
    </source>
</evidence>
<evidence type="ECO:0000259" key="3">
    <source>
        <dbReference type="Pfam" id="PF12708"/>
    </source>
</evidence>
<name>A0A6J7W986_9CAUD</name>
<dbReference type="InterPro" id="IPR011050">
    <property type="entry name" value="Pectin_lyase_fold/virulence"/>
</dbReference>
<dbReference type="GO" id="GO:0044423">
    <property type="term" value="C:virion component"/>
    <property type="evidence" value="ECO:0007669"/>
    <property type="project" value="UniProtKB-KW"/>
</dbReference>
<keyword evidence="4" id="KW-0456">Lyase</keyword>
<dbReference type="GO" id="GO:0019058">
    <property type="term" value="P:viral life cycle"/>
    <property type="evidence" value="ECO:0007669"/>
    <property type="project" value="UniProtKB-ARBA"/>
</dbReference>
<comment type="subcellular location">
    <subcellularLocation>
        <location evidence="1">Virion</location>
    </subcellularLocation>
</comment>
<dbReference type="SUPFAM" id="SSF51126">
    <property type="entry name" value="Pectin lyase-like"/>
    <property type="match status" value="1"/>
</dbReference>
<dbReference type="GO" id="GO:0051701">
    <property type="term" value="P:biological process involved in interaction with host"/>
    <property type="evidence" value="ECO:0007669"/>
    <property type="project" value="UniProtKB-ARBA"/>
</dbReference>
<dbReference type="InterPro" id="IPR012334">
    <property type="entry name" value="Pectin_lyas_fold"/>
</dbReference>
<dbReference type="InterPro" id="IPR024535">
    <property type="entry name" value="RHGA/B-epi-like_pectate_lyase"/>
</dbReference>
<protein>
    <submittedName>
        <fullName evidence="4">Pectate lyase superfamily protein</fullName>
    </submittedName>
</protein>
<evidence type="ECO:0000256" key="1">
    <source>
        <dbReference type="ARBA" id="ARBA00004328"/>
    </source>
</evidence>
<dbReference type="Pfam" id="PF12708">
    <property type="entry name" value="Pect-lyase_RHGA_epim"/>
    <property type="match status" value="1"/>
</dbReference>
<organism evidence="4">
    <name type="scientific">uncultured Caudovirales phage</name>
    <dbReference type="NCBI Taxonomy" id="2100421"/>
    <lineage>
        <taxon>Viruses</taxon>
        <taxon>Duplodnaviria</taxon>
        <taxon>Heunggongvirae</taxon>
        <taxon>Uroviricota</taxon>
        <taxon>Caudoviricetes</taxon>
        <taxon>Peduoviridae</taxon>
        <taxon>Maltschvirus</taxon>
        <taxon>Maltschvirus maltsch</taxon>
    </lineage>
</organism>
<reference evidence="4" key="1">
    <citation type="submission" date="2020-05" db="EMBL/GenBank/DDBJ databases">
        <authorList>
            <person name="Chiriac C."/>
            <person name="Salcher M."/>
            <person name="Ghai R."/>
            <person name="Kavagutti S V."/>
        </authorList>
    </citation>
    <scope>NUCLEOTIDE SEQUENCE</scope>
</reference>
<dbReference type="GO" id="GO:0016829">
    <property type="term" value="F:lyase activity"/>
    <property type="evidence" value="ECO:0007669"/>
    <property type="project" value="UniProtKB-KW"/>
</dbReference>
<feature type="domain" description="Rhamnogalacturonase A/B/Epimerase-like pectate lyase" evidence="3">
    <location>
        <begin position="276"/>
        <end position="490"/>
    </location>
</feature>
<keyword evidence="2" id="KW-0946">Virion</keyword>
<evidence type="ECO:0000313" key="4">
    <source>
        <dbReference type="EMBL" id="CAB5145000.1"/>
    </source>
</evidence>
<sequence length="743" mass="76493">MTVPTTTSRADYTGNGVTTAWTVPFYFLDPTHIQVIRTQISTGVATTLALTTDYTVAGAGVQAGGTVTTVAALTTDQRLSVLRNVPLTQLAHYVPNDPFPAATHEMIVDQLTMEVQQLYENIGRALTLSANSSGVSASLPGPTPNNLIGWNSTATALVDVPIASLATTIVANTWQVDKFNGTGSQTAFTLALNPGSTNAVICSVGGVSQTPGVNFSISGNVATFLTGAPPAGTGNVVFQYGQAVTTAAMDASTVSYTPAGAGALNTNVQSKLRESVSVRDFGAKGDGTTDDTAAINAANTYVASLAHGGTVFFPDGLYRTTANISIPAGVSWQGESPGWYYGSSPVTYTGVLIYKQHTQDAVTITSSGQTTDGQVIDSIGILGRGAVDVGGSGFVLGKVATCVLHRCNVFHVYLHSFVIGDGTANSYTNTLEDCYSNNPQTGMNYSINSTLFRGHKLISDGGTIGISFTANATNWSIGECHFEGWSNVGMSIAGGQGKTYGKTYLPSTNILGLVGIYVSGSASGIAIVGAQVAFTNVRTAGSIGMQCVGTTSAITLRDSTIASAEVGVSDVSGASWAATILDGNIFNNCSVGITATTNGCRYLNNYFVGSTTYDINHNGGSGGLWSGNKFSLTGSSAIKPTFSGVEGLYGGNCVKNNSGFVTRNQGWISSQASGATIAHGLSYTTASPNISTIFPSISFIGGAGIGVTSPVSFNGLTGTTITANWSGTTPQQIYWQANMACDF</sequence>
<proteinExistence type="predicted"/>
<accession>A0A6J7W986</accession>
<dbReference type="Gene3D" id="2.160.20.10">
    <property type="entry name" value="Single-stranded right-handed beta-helix, Pectin lyase-like"/>
    <property type="match status" value="1"/>
</dbReference>
<dbReference type="EMBL" id="LR798196">
    <property type="protein sequence ID" value="CAB5145000.1"/>
    <property type="molecule type" value="Genomic_DNA"/>
</dbReference>
<gene>
    <name evidence="4" type="ORF">UFOVP147_44</name>
</gene>